<reference evidence="2 3" key="1">
    <citation type="journal article" date="2021" name="ISME Commun">
        <title>Automated analysis of genomic sequences facilitates high-throughput and comprehensive description of bacteria.</title>
        <authorList>
            <person name="Hitch T.C.A."/>
        </authorList>
    </citation>
    <scope>NUCLEOTIDE SEQUENCE [LARGE SCALE GENOMIC DNA]</scope>
    <source>
        <strain evidence="2 3">Sanger_18</strain>
    </source>
</reference>
<feature type="transmembrane region" description="Helical" evidence="1">
    <location>
        <begin position="533"/>
        <end position="553"/>
    </location>
</feature>
<feature type="transmembrane region" description="Helical" evidence="1">
    <location>
        <begin position="68"/>
        <end position="89"/>
    </location>
</feature>
<proteinExistence type="predicted"/>
<name>A0ABT2T7J5_9FIRM</name>
<comment type="caution">
    <text evidence="2">The sequence shown here is derived from an EMBL/GenBank/DDBJ whole genome shotgun (WGS) entry which is preliminary data.</text>
</comment>
<dbReference type="EMBL" id="JAOQKJ010000016">
    <property type="protein sequence ID" value="MCU6745719.1"/>
    <property type="molecule type" value="Genomic_DNA"/>
</dbReference>
<protein>
    <submittedName>
        <fullName evidence="2">DUF6020 family protein</fullName>
    </submittedName>
</protein>
<dbReference type="InterPro" id="IPR046062">
    <property type="entry name" value="DUF6020"/>
</dbReference>
<dbReference type="Pfam" id="PF19484">
    <property type="entry name" value="DUF6020"/>
    <property type="match status" value="1"/>
</dbReference>
<keyword evidence="1" id="KW-1133">Transmembrane helix</keyword>
<dbReference type="RefSeq" id="WP_262575756.1">
    <property type="nucleotide sequence ID" value="NZ_JAOQKJ010000016.1"/>
</dbReference>
<accession>A0ABT2T7J5</accession>
<keyword evidence="1" id="KW-0472">Membrane</keyword>
<keyword evidence="3" id="KW-1185">Reference proteome</keyword>
<evidence type="ECO:0000313" key="3">
    <source>
        <dbReference type="Proteomes" id="UP001652432"/>
    </source>
</evidence>
<gene>
    <name evidence="2" type="ORF">OCV77_14685</name>
</gene>
<feature type="transmembrane region" description="Helical" evidence="1">
    <location>
        <begin position="267"/>
        <end position="287"/>
    </location>
</feature>
<sequence>MKVSRNVRLLIHILESFLTTWALMKAARLEPGNILTGVFFLLSFFLYRRIHHRIKDMPFMSSLPAARNALILSLMFSLMYMLVDGHHYIEQLTSRLYQGIILLSVFAGFTILFYELLLFLYSYSCNREMLRYYLFENDHTGRLFSCRFPRLTRTVNFLQELYRRKTGLCSFFLCLLCWLPYFLYQYPGIMTPDSINQYEQILELVPYSNHHPLAHTLTIKFFYQIGLLFTNNKVIAISFYTFAQMCFLAFAAAYLIRTLKQFRVRSLILFFITLFYALVPYHAVFSVTIWKDIPFAGAVLIFSCCLLRISRQITIRELVTFTLSGLMLCLFRSNGWYGFLFALPFLLIYYRKKALKLYPCLAVIVLTSAVIKYPVINAAHVIQPDFIESCSIPVQQIAAVICNDREIAPEDLDLIEHVVDLTYIKELYNPTYADNIKELVRAGDQSYLTSHKSEFLNLYLRLFAAYPGDYIQAYVNQTYGYWYPDSFYLVAEAEGVSATQFGVSHTPLIGGPFVVKGKEIAIKMGSMVPIYSLLWSMGVIFWAMLFSISNAFVRKEKAKLVYYLPSFALYLTVMIATPVATEFRYVYFMVFSLPFYLMTAVLEMSEH</sequence>
<feature type="transmembrane region" description="Helical" evidence="1">
    <location>
        <begin position="166"/>
        <end position="184"/>
    </location>
</feature>
<evidence type="ECO:0000313" key="2">
    <source>
        <dbReference type="EMBL" id="MCU6745719.1"/>
    </source>
</evidence>
<feature type="transmembrane region" description="Helical" evidence="1">
    <location>
        <begin position="585"/>
        <end position="602"/>
    </location>
</feature>
<feature type="transmembrane region" description="Helical" evidence="1">
    <location>
        <begin position="321"/>
        <end position="350"/>
    </location>
</feature>
<keyword evidence="1" id="KW-0812">Transmembrane</keyword>
<feature type="transmembrane region" description="Helical" evidence="1">
    <location>
        <begin position="101"/>
        <end position="121"/>
    </location>
</feature>
<feature type="transmembrane region" description="Helical" evidence="1">
    <location>
        <begin position="30"/>
        <end position="47"/>
    </location>
</feature>
<feature type="transmembrane region" description="Helical" evidence="1">
    <location>
        <begin position="234"/>
        <end position="255"/>
    </location>
</feature>
<feature type="transmembrane region" description="Helical" evidence="1">
    <location>
        <begin position="560"/>
        <end position="579"/>
    </location>
</feature>
<organism evidence="2 3">
    <name type="scientific">Suilimivivens aceti</name>
    <dbReference type="NCBI Taxonomy" id="2981774"/>
    <lineage>
        <taxon>Bacteria</taxon>
        <taxon>Bacillati</taxon>
        <taxon>Bacillota</taxon>
        <taxon>Clostridia</taxon>
        <taxon>Lachnospirales</taxon>
        <taxon>Lachnospiraceae</taxon>
        <taxon>Suilimivivens</taxon>
    </lineage>
</organism>
<dbReference type="Proteomes" id="UP001652432">
    <property type="component" value="Unassembled WGS sequence"/>
</dbReference>
<feature type="transmembrane region" description="Helical" evidence="1">
    <location>
        <begin position="7"/>
        <end position="24"/>
    </location>
</feature>
<evidence type="ECO:0000256" key="1">
    <source>
        <dbReference type="SAM" id="Phobius"/>
    </source>
</evidence>